<sequence length="184" mass="20864">MTEKTKYNEDTVAVWKLPLVDGVHEIEFEHGTATGKRVIRLDGKIVRRKEWMFRLVGDEVFDVDNVQCTIKVEPDGLFMYTYDLLVDGKSLKDFCEYISKNRSTWLITTNDGVENRIILDKASMDIIVNGSQVTDAMSEFIENGTETHFAVGEMLATIRTEHSCDKKIGVVHSLFVNGALIVEL</sequence>
<dbReference type="InterPro" id="IPR038513">
    <property type="entry name" value="FAIM1_dom_sf"/>
</dbReference>
<dbReference type="GO" id="GO:1902042">
    <property type="term" value="P:negative regulation of extrinsic apoptotic signaling pathway via death domain receptors"/>
    <property type="evidence" value="ECO:0007669"/>
    <property type="project" value="TreeGrafter"/>
</dbReference>
<dbReference type="PANTHER" id="PTHR13088:SF3">
    <property type="entry name" value="FAS APOPTOTIC INHIBITORY MOLECULE 1"/>
    <property type="match status" value="1"/>
</dbReference>
<organism evidence="1">
    <name type="scientific">Melanaphis sacchari</name>
    <dbReference type="NCBI Taxonomy" id="742174"/>
    <lineage>
        <taxon>Eukaryota</taxon>
        <taxon>Metazoa</taxon>
        <taxon>Ecdysozoa</taxon>
        <taxon>Arthropoda</taxon>
        <taxon>Hexapoda</taxon>
        <taxon>Insecta</taxon>
        <taxon>Pterygota</taxon>
        <taxon>Neoptera</taxon>
        <taxon>Paraneoptera</taxon>
        <taxon>Hemiptera</taxon>
        <taxon>Sternorrhyncha</taxon>
        <taxon>Aphidomorpha</taxon>
        <taxon>Aphidoidea</taxon>
        <taxon>Aphididae</taxon>
        <taxon>Aphidini</taxon>
        <taxon>Melanaphis</taxon>
    </lineage>
</organism>
<dbReference type="Gene3D" id="2.40.128.180">
    <property type="match status" value="2"/>
</dbReference>
<reference evidence="1" key="1">
    <citation type="submission" date="2017-10" db="EMBL/GenBank/DDBJ databases">
        <title>Transcriptome Assembly of Sugarcane Aphid Adults.</title>
        <authorList>
            <person name="Scully E.D."/>
            <person name="Palmer N.A."/>
            <person name="Geib S.M."/>
            <person name="Sarath G."/>
            <person name="Sattler S.E."/>
        </authorList>
    </citation>
    <scope>NUCLEOTIDE SEQUENCE</scope>
    <source>
        <tissue evidence="1">Whole body</tissue>
    </source>
</reference>
<name>A0A2H8TIH2_9HEMI</name>
<protein>
    <submittedName>
        <fullName evidence="1">Fas apoptotic inhibitory molecule 1</fullName>
    </submittedName>
</protein>
<dbReference type="InterPro" id="IPR010695">
    <property type="entry name" value="FAIM1"/>
</dbReference>
<dbReference type="Pfam" id="PF06905">
    <property type="entry name" value="FAIM1"/>
    <property type="match status" value="1"/>
</dbReference>
<accession>A0A2H8TIH2</accession>
<dbReference type="EMBL" id="GFXV01001996">
    <property type="protein sequence ID" value="MBW13801.1"/>
    <property type="molecule type" value="Transcribed_RNA"/>
</dbReference>
<dbReference type="AlphaFoldDB" id="A0A2H8TIH2"/>
<proteinExistence type="predicted"/>
<evidence type="ECO:0000313" key="1">
    <source>
        <dbReference type="EMBL" id="MBW13801.1"/>
    </source>
</evidence>
<gene>
    <name evidence="1" type="primary">Faim</name>
</gene>
<dbReference type="PANTHER" id="PTHR13088">
    <property type="entry name" value="FAS APOPTOTIC INHIBITORY MOLECULE FAIM"/>
    <property type="match status" value="1"/>
</dbReference>
<dbReference type="OrthoDB" id="6262731at2759"/>